<dbReference type="InterPro" id="IPR023393">
    <property type="entry name" value="START-like_dom_sf"/>
</dbReference>
<dbReference type="EMBL" id="CP041730">
    <property type="protein sequence ID" value="QDQ25496.1"/>
    <property type="molecule type" value="Genomic_DNA"/>
</dbReference>
<dbReference type="Proteomes" id="UP000317550">
    <property type="component" value="Chromosome"/>
</dbReference>
<name>A0A516SBH1_9NEIS</name>
<protein>
    <submittedName>
        <fullName evidence="1">SRPBCC family protein</fullName>
    </submittedName>
</protein>
<dbReference type="OrthoDB" id="197829at2"/>
<dbReference type="CDD" id="cd07812">
    <property type="entry name" value="SRPBCC"/>
    <property type="match status" value="1"/>
</dbReference>
<dbReference type="Gene3D" id="3.30.530.20">
    <property type="match status" value="1"/>
</dbReference>
<proteinExistence type="predicted"/>
<dbReference type="KEGG" id="cari:FNU76_03505"/>
<sequence length="148" mass="16803">MPIVEDSIDIATPRARVYQITQDYSVRFDWDPFPDRLEVIGGGDYAAQVGTRVLVRSRLGMEMVVEFVNVDPPGRASIAMVSGPALLKKFAGSWIFDELEDGRTHARFRYLIQGRKGLLKPIVDAVAVVYFRRVVRKRLAGLKQYCER</sequence>
<dbReference type="InterPro" id="IPR019587">
    <property type="entry name" value="Polyketide_cyclase/dehydratase"/>
</dbReference>
<evidence type="ECO:0000313" key="1">
    <source>
        <dbReference type="EMBL" id="QDQ25496.1"/>
    </source>
</evidence>
<dbReference type="RefSeq" id="WP_143856421.1">
    <property type="nucleotide sequence ID" value="NZ_CP041730.1"/>
</dbReference>
<dbReference type="AlphaFoldDB" id="A0A516SBH1"/>
<gene>
    <name evidence="1" type="ORF">FNU76_03505</name>
</gene>
<reference evidence="2" key="1">
    <citation type="submission" date="2019-07" db="EMBL/GenBank/DDBJ databases">
        <title>Chitinimonas sp. nov., isolated from Ny-Alesund, arctica soil.</title>
        <authorList>
            <person name="Xu Q."/>
            <person name="Peng F."/>
        </authorList>
    </citation>
    <scope>NUCLEOTIDE SEQUENCE [LARGE SCALE GENOMIC DNA]</scope>
    <source>
        <strain evidence="2">R3-44</strain>
    </source>
</reference>
<dbReference type="Pfam" id="PF10604">
    <property type="entry name" value="Polyketide_cyc2"/>
    <property type="match status" value="1"/>
</dbReference>
<dbReference type="SUPFAM" id="SSF55961">
    <property type="entry name" value="Bet v1-like"/>
    <property type="match status" value="1"/>
</dbReference>
<accession>A0A516SBH1</accession>
<keyword evidence="2" id="KW-1185">Reference proteome</keyword>
<organism evidence="1 2">
    <name type="scientific">Chitinimonas arctica</name>
    <dbReference type="NCBI Taxonomy" id="2594795"/>
    <lineage>
        <taxon>Bacteria</taxon>
        <taxon>Pseudomonadati</taxon>
        <taxon>Pseudomonadota</taxon>
        <taxon>Betaproteobacteria</taxon>
        <taxon>Neisseriales</taxon>
        <taxon>Chitinibacteraceae</taxon>
        <taxon>Chitinimonas</taxon>
    </lineage>
</organism>
<evidence type="ECO:0000313" key="2">
    <source>
        <dbReference type="Proteomes" id="UP000317550"/>
    </source>
</evidence>